<dbReference type="PANTHER" id="PTHR16305:SF35">
    <property type="entry name" value="TRANSCRIPTIONAL ACTIVATOR DOMAIN"/>
    <property type="match status" value="1"/>
</dbReference>
<organism evidence="4 5">
    <name type="scientific">Lentzea atacamensis</name>
    <dbReference type="NCBI Taxonomy" id="531938"/>
    <lineage>
        <taxon>Bacteria</taxon>
        <taxon>Bacillati</taxon>
        <taxon>Actinomycetota</taxon>
        <taxon>Actinomycetes</taxon>
        <taxon>Pseudonocardiales</taxon>
        <taxon>Pseudonocardiaceae</taxon>
        <taxon>Lentzea</taxon>
    </lineage>
</organism>
<dbReference type="InterPro" id="IPR041664">
    <property type="entry name" value="AAA_16"/>
</dbReference>
<name>A0A316I194_9PSEU</name>
<dbReference type="GO" id="GO:0004016">
    <property type="term" value="F:adenylate cyclase activity"/>
    <property type="evidence" value="ECO:0007669"/>
    <property type="project" value="TreeGrafter"/>
</dbReference>
<dbReference type="GO" id="GO:0006355">
    <property type="term" value="P:regulation of DNA-templated transcription"/>
    <property type="evidence" value="ECO:0007669"/>
    <property type="project" value="InterPro"/>
</dbReference>
<evidence type="ECO:0000313" key="5">
    <source>
        <dbReference type="Proteomes" id="UP000246005"/>
    </source>
</evidence>
<keyword evidence="2" id="KW-0067">ATP-binding</keyword>
<protein>
    <submittedName>
        <fullName evidence="4">Regulatory LuxR family protein</fullName>
    </submittedName>
</protein>
<dbReference type="PANTHER" id="PTHR16305">
    <property type="entry name" value="TESTICULAR SOLUBLE ADENYLYL CYCLASE"/>
    <property type="match status" value="1"/>
</dbReference>
<dbReference type="GO" id="GO:0005737">
    <property type="term" value="C:cytoplasm"/>
    <property type="evidence" value="ECO:0007669"/>
    <property type="project" value="TreeGrafter"/>
</dbReference>
<dbReference type="InterPro" id="IPR027417">
    <property type="entry name" value="P-loop_NTPase"/>
</dbReference>
<keyword evidence="1" id="KW-0547">Nucleotide-binding</keyword>
<dbReference type="InterPro" id="IPR011990">
    <property type="entry name" value="TPR-like_helical_dom_sf"/>
</dbReference>
<dbReference type="Gene3D" id="1.10.10.10">
    <property type="entry name" value="Winged helix-like DNA-binding domain superfamily/Winged helix DNA-binding domain"/>
    <property type="match status" value="1"/>
</dbReference>
<accession>A0A316I194</accession>
<dbReference type="Pfam" id="PF00196">
    <property type="entry name" value="GerE"/>
    <property type="match status" value="1"/>
</dbReference>
<dbReference type="InterPro" id="IPR036388">
    <property type="entry name" value="WH-like_DNA-bd_sf"/>
</dbReference>
<dbReference type="SUPFAM" id="SSF52540">
    <property type="entry name" value="P-loop containing nucleoside triphosphate hydrolases"/>
    <property type="match status" value="1"/>
</dbReference>
<dbReference type="Proteomes" id="UP000246005">
    <property type="component" value="Unassembled WGS sequence"/>
</dbReference>
<dbReference type="SUPFAM" id="SSF46894">
    <property type="entry name" value="C-terminal effector domain of the bipartite response regulators"/>
    <property type="match status" value="1"/>
</dbReference>
<evidence type="ECO:0000313" key="4">
    <source>
        <dbReference type="EMBL" id="PWK86271.1"/>
    </source>
</evidence>
<dbReference type="InterPro" id="IPR000792">
    <property type="entry name" value="Tscrpt_reg_LuxR_C"/>
</dbReference>
<dbReference type="CDD" id="cd06170">
    <property type="entry name" value="LuxR_C_like"/>
    <property type="match status" value="1"/>
</dbReference>
<dbReference type="GO" id="GO:0003677">
    <property type="term" value="F:DNA binding"/>
    <property type="evidence" value="ECO:0007669"/>
    <property type="project" value="InterPro"/>
</dbReference>
<dbReference type="PRINTS" id="PR00038">
    <property type="entry name" value="HTHLUXR"/>
</dbReference>
<dbReference type="RefSeq" id="WP_170154982.1">
    <property type="nucleotide sequence ID" value="NZ_QGHB01000005.1"/>
</dbReference>
<dbReference type="Pfam" id="PF13191">
    <property type="entry name" value="AAA_16"/>
    <property type="match status" value="1"/>
</dbReference>
<dbReference type="Gene3D" id="1.25.40.10">
    <property type="entry name" value="Tetratricopeptide repeat domain"/>
    <property type="match status" value="2"/>
</dbReference>
<feature type="domain" description="HTH luxR-type" evidence="3">
    <location>
        <begin position="788"/>
        <end position="845"/>
    </location>
</feature>
<dbReference type="SUPFAM" id="SSF48452">
    <property type="entry name" value="TPR-like"/>
    <property type="match status" value="1"/>
</dbReference>
<evidence type="ECO:0000256" key="2">
    <source>
        <dbReference type="ARBA" id="ARBA00022840"/>
    </source>
</evidence>
<proteinExistence type="predicted"/>
<gene>
    <name evidence="4" type="ORF">C8D88_105314</name>
</gene>
<evidence type="ECO:0000259" key="3">
    <source>
        <dbReference type="SMART" id="SM00421"/>
    </source>
</evidence>
<sequence length="856" mass="89335">MKNRLKVWCAGISDQVTPGTTTVLEGAPGTGKTAVVDDLAARWEACGRQVVRARGSALEGDLPFGIVAQLFDMADPALVPPEALGALQLTAPAAGFAVLHGVYRLATALAGTSGLLIAVDDAHWADAASLRWLAYLALRVQRLPIALVLAVGAGERCDDASYGEIMATCRRVTLTNLSADAIAGLITPAPAPEFVAACFEATGGNPLTVTRLLAALEEDGVPPTAEAAWQVAQRGAEVSAGVMADWLRRRPAAVVAAAQCIAVLGPSPHPGVLAELTGLGPVELTESVRTVELLGVAGPAVLHDMPGPARAALHLRAARSLRAHGASDRVVADHLLETSPGLEQWAGEVLDRAAQEAVNQGDTPGAARLLWRALREPVANPSRALRLLGVAELVGNLPGATARLREAFQSDEDDEESAVALSYALHAEGKPAELAVVLSGGSPWAQAHLAVHGLAWQEAVPSSVSLDTPAGVLHHVMVGDISAEEAVSLVSADSTMSALASAMILNLADALDSALTVLDDVDRAQAPALRALTYVMRANVQRRKGDLVSARADLTLAGDHLRQDGRWLAVSTWHAALLADILLEESRTDEAAAVIAAASTDEARQMWTYGGLLTIRGRMQTVRGDDHEALESFLAAGRHCEAWPYRNPAPLAWRSGAALAYAALGDGEQARKFADEEVSLARAWGAPRALGMALRAAGRVTAGTAGRTLLEEAVRVLRTSPARLELARALVDLGVVLRRQADTSGARASLREALDLAQKCGSSAMAARAYSELVATGAGPRRLRQTGPTALTPAEHQVAALAARGRSNEEIASTLLMPADTVEGVLSGICRKLGVSSRLQLSEALDGHTGSDPFGR</sequence>
<evidence type="ECO:0000256" key="1">
    <source>
        <dbReference type="ARBA" id="ARBA00022741"/>
    </source>
</evidence>
<dbReference type="SMART" id="SM00421">
    <property type="entry name" value="HTH_LUXR"/>
    <property type="match status" value="1"/>
</dbReference>
<dbReference type="EMBL" id="QGHB01000005">
    <property type="protein sequence ID" value="PWK86271.1"/>
    <property type="molecule type" value="Genomic_DNA"/>
</dbReference>
<dbReference type="InterPro" id="IPR016032">
    <property type="entry name" value="Sig_transdc_resp-reg_C-effctor"/>
</dbReference>
<reference evidence="4 5" key="1">
    <citation type="submission" date="2018-05" db="EMBL/GenBank/DDBJ databases">
        <title>Genomic Encyclopedia of Type Strains, Phase IV (KMG-IV): sequencing the most valuable type-strain genomes for metagenomic binning, comparative biology and taxonomic classification.</title>
        <authorList>
            <person name="Goeker M."/>
        </authorList>
    </citation>
    <scope>NUCLEOTIDE SEQUENCE [LARGE SCALE GENOMIC DNA]</scope>
    <source>
        <strain evidence="4 5">DSM 45480</strain>
    </source>
</reference>
<dbReference type="AlphaFoldDB" id="A0A316I194"/>
<dbReference type="GO" id="GO:0005524">
    <property type="term" value="F:ATP binding"/>
    <property type="evidence" value="ECO:0007669"/>
    <property type="project" value="UniProtKB-KW"/>
</dbReference>
<comment type="caution">
    <text evidence="4">The sequence shown here is derived from an EMBL/GenBank/DDBJ whole genome shotgun (WGS) entry which is preliminary data.</text>
</comment>